<feature type="transmembrane region" description="Helical" evidence="1">
    <location>
        <begin position="7"/>
        <end position="31"/>
    </location>
</feature>
<evidence type="ECO:0000313" key="4">
    <source>
        <dbReference type="Proteomes" id="UP000460287"/>
    </source>
</evidence>
<dbReference type="InterPro" id="IPR052920">
    <property type="entry name" value="DNA-binding_regulatory"/>
</dbReference>
<dbReference type="InterPro" id="IPR029058">
    <property type="entry name" value="AB_hydrolase_fold"/>
</dbReference>
<gene>
    <name evidence="3" type="ORF">FYJ33_11325</name>
</gene>
<accession>A0A7X2T1U1</accession>
<dbReference type="EMBL" id="VULX01000019">
    <property type="protein sequence ID" value="MSR91967.1"/>
    <property type="molecule type" value="Genomic_DNA"/>
</dbReference>
<dbReference type="Gene3D" id="3.40.50.1820">
    <property type="entry name" value="alpha/beta hydrolase"/>
    <property type="match status" value="1"/>
</dbReference>
<protein>
    <submittedName>
        <fullName evidence="3">Alpha/beta hydrolase</fullName>
    </submittedName>
</protein>
<keyword evidence="3" id="KW-0378">Hydrolase</keyword>
<keyword evidence="1" id="KW-0812">Transmembrane</keyword>
<dbReference type="RefSeq" id="WP_154531869.1">
    <property type="nucleotide sequence ID" value="NZ_VULX01000019.1"/>
</dbReference>
<keyword evidence="4" id="KW-1185">Reference proteome</keyword>
<evidence type="ECO:0000313" key="3">
    <source>
        <dbReference type="EMBL" id="MSR91967.1"/>
    </source>
</evidence>
<sequence length="318" mass="35464">MKKRTKIIISTVLVFIVLAVAGIFLVALYLYNFAINPKNMKDVFTKDSTAVSRSETSGKAKENPDWLKENSTEEYMNSNDGLKLHAYQVQQKKKSDLYAVIVHGYKGNGLKMSSYAKRFYDMGFNLVVPDLRAHGKSEGNYIGMGWHDRLDVLKWTNSIIEKNENAKVVLFGVSMGAATVMMASGEKMPQQVKAIIEDCGYTSVEAEFKKELKTAFNLPSFPLLNAASLITDIKAGYNFKEASAINQVKKLKKPALFIHGDKDTFVPFSMLDEVYNAASCEKEKLVVKGAGHAKSSSVDPDLYWGTIKNFLNKHVTNN</sequence>
<dbReference type="SUPFAM" id="SSF53474">
    <property type="entry name" value="alpha/beta-Hydrolases"/>
    <property type="match status" value="1"/>
</dbReference>
<organism evidence="3 4">
    <name type="scientific">Inconstantimicrobium porci</name>
    <dbReference type="NCBI Taxonomy" id="2652291"/>
    <lineage>
        <taxon>Bacteria</taxon>
        <taxon>Bacillati</taxon>
        <taxon>Bacillota</taxon>
        <taxon>Clostridia</taxon>
        <taxon>Eubacteriales</taxon>
        <taxon>Clostridiaceae</taxon>
        <taxon>Inconstantimicrobium</taxon>
    </lineage>
</organism>
<keyword evidence="1" id="KW-1133">Transmembrane helix</keyword>
<dbReference type="Pfam" id="PF12146">
    <property type="entry name" value="Hydrolase_4"/>
    <property type="match status" value="1"/>
</dbReference>
<evidence type="ECO:0000259" key="2">
    <source>
        <dbReference type="Pfam" id="PF12146"/>
    </source>
</evidence>
<dbReference type="AlphaFoldDB" id="A0A7X2T1U1"/>
<feature type="domain" description="Serine aminopeptidase S33" evidence="2">
    <location>
        <begin position="100"/>
        <end position="197"/>
    </location>
</feature>
<dbReference type="InterPro" id="IPR022742">
    <property type="entry name" value="Hydrolase_4"/>
</dbReference>
<dbReference type="PANTHER" id="PTHR43358">
    <property type="entry name" value="ALPHA/BETA-HYDROLASE"/>
    <property type="match status" value="1"/>
</dbReference>
<evidence type="ECO:0000256" key="1">
    <source>
        <dbReference type="SAM" id="Phobius"/>
    </source>
</evidence>
<dbReference type="GO" id="GO:0016787">
    <property type="term" value="F:hydrolase activity"/>
    <property type="evidence" value="ECO:0007669"/>
    <property type="project" value="UniProtKB-KW"/>
</dbReference>
<proteinExistence type="predicted"/>
<reference evidence="3 4" key="1">
    <citation type="submission" date="2019-08" db="EMBL/GenBank/DDBJ databases">
        <title>In-depth cultivation of the pig gut microbiome towards novel bacterial diversity and tailored functional studies.</title>
        <authorList>
            <person name="Wylensek D."/>
            <person name="Hitch T.C.A."/>
            <person name="Clavel T."/>
        </authorList>
    </citation>
    <scope>NUCLEOTIDE SEQUENCE [LARGE SCALE GENOMIC DNA]</scope>
    <source>
        <strain evidence="3 4">WCA-383-APC-5B</strain>
    </source>
</reference>
<dbReference type="Proteomes" id="UP000460287">
    <property type="component" value="Unassembled WGS sequence"/>
</dbReference>
<dbReference type="PANTHER" id="PTHR43358:SF4">
    <property type="entry name" value="ALPHA_BETA HYDROLASE FOLD-1 DOMAIN-CONTAINING PROTEIN"/>
    <property type="match status" value="1"/>
</dbReference>
<name>A0A7X2T1U1_9CLOT</name>
<keyword evidence="1" id="KW-0472">Membrane</keyword>
<comment type="caution">
    <text evidence="3">The sequence shown here is derived from an EMBL/GenBank/DDBJ whole genome shotgun (WGS) entry which is preliminary data.</text>
</comment>